<name>A0A0A9FLW6_ARUDO</name>
<keyword evidence="1" id="KW-0472">Membrane</keyword>
<keyword evidence="1" id="KW-0812">Transmembrane</keyword>
<dbReference type="EMBL" id="GBRH01185677">
    <property type="protein sequence ID" value="JAE12219.1"/>
    <property type="molecule type" value="Transcribed_RNA"/>
</dbReference>
<evidence type="ECO:0000313" key="2">
    <source>
        <dbReference type="EMBL" id="JAE12219.1"/>
    </source>
</evidence>
<accession>A0A0A9FLW6</accession>
<organism evidence="2">
    <name type="scientific">Arundo donax</name>
    <name type="common">Giant reed</name>
    <name type="synonym">Donax arundinaceus</name>
    <dbReference type="NCBI Taxonomy" id="35708"/>
    <lineage>
        <taxon>Eukaryota</taxon>
        <taxon>Viridiplantae</taxon>
        <taxon>Streptophyta</taxon>
        <taxon>Embryophyta</taxon>
        <taxon>Tracheophyta</taxon>
        <taxon>Spermatophyta</taxon>
        <taxon>Magnoliopsida</taxon>
        <taxon>Liliopsida</taxon>
        <taxon>Poales</taxon>
        <taxon>Poaceae</taxon>
        <taxon>PACMAD clade</taxon>
        <taxon>Arundinoideae</taxon>
        <taxon>Arundineae</taxon>
        <taxon>Arundo</taxon>
    </lineage>
</organism>
<reference evidence="2" key="1">
    <citation type="submission" date="2014-09" db="EMBL/GenBank/DDBJ databases">
        <authorList>
            <person name="Magalhaes I.L.F."/>
            <person name="Oliveira U."/>
            <person name="Santos F.R."/>
            <person name="Vidigal T.H.D.A."/>
            <person name="Brescovit A.D."/>
            <person name="Santos A.J."/>
        </authorList>
    </citation>
    <scope>NUCLEOTIDE SEQUENCE</scope>
    <source>
        <tissue evidence="2">Shoot tissue taken approximately 20 cm above the soil surface</tissue>
    </source>
</reference>
<reference evidence="2" key="2">
    <citation type="journal article" date="2015" name="Data Brief">
        <title>Shoot transcriptome of the giant reed, Arundo donax.</title>
        <authorList>
            <person name="Barrero R.A."/>
            <person name="Guerrero F.D."/>
            <person name="Moolhuijzen P."/>
            <person name="Goolsby J.A."/>
            <person name="Tidwell J."/>
            <person name="Bellgard S.E."/>
            <person name="Bellgard M.I."/>
        </authorList>
    </citation>
    <scope>NUCLEOTIDE SEQUENCE</scope>
    <source>
        <tissue evidence="2">Shoot tissue taken approximately 20 cm above the soil surface</tissue>
    </source>
</reference>
<sequence>MQSCISECKCDHQLRSIYTTLANKLNLLTPAHICFYCNAILFFLIASSGHHDKTGTVIF</sequence>
<proteinExistence type="predicted"/>
<protein>
    <submittedName>
        <fullName evidence="2">Uncharacterized protein</fullName>
    </submittedName>
</protein>
<keyword evidence="1" id="KW-1133">Transmembrane helix</keyword>
<evidence type="ECO:0000256" key="1">
    <source>
        <dbReference type="SAM" id="Phobius"/>
    </source>
</evidence>
<dbReference type="AlphaFoldDB" id="A0A0A9FLW6"/>
<feature type="transmembrane region" description="Helical" evidence="1">
    <location>
        <begin position="27"/>
        <end position="46"/>
    </location>
</feature>